<evidence type="ECO:0000256" key="2">
    <source>
        <dbReference type="ARBA" id="ARBA00023134"/>
    </source>
</evidence>
<gene>
    <name evidence="5" type="ORF">Pmar_PMAR023119</name>
</gene>
<dbReference type="Gene3D" id="3.40.50.300">
    <property type="entry name" value="P-loop containing nucleotide triphosphate hydrolases"/>
    <property type="match status" value="1"/>
</dbReference>
<reference evidence="5 6" key="1">
    <citation type="submission" date="2008-07" db="EMBL/GenBank/DDBJ databases">
        <authorList>
            <person name="El-Sayed N."/>
            <person name="Caler E."/>
            <person name="Inman J."/>
            <person name="Amedeo P."/>
            <person name="Hass B."/>
            <person name="Wortman J."/>
        </authorList>
    </citation>
    <scope>NUCLEOTIDE SEQUENCE [LARGE SCALE GENOMIC DNA]</scope>
    <source>
        <strain evidence="6">ATCC 50983 / TXsc</strain>
    </source>
</reference>
<dbReference type="InterPro" id="IPR027417">
    <property type="entry name" value="P-loop_NTPase"/>
</dbReference>
<comment type="similarity">
    <text evidence="3">Belongs to the TRAFAC class dynamin-like GTPase superfamily. GB1/RHD3 GTPase family.</text>
</comment>
<evidence type="ECO:0000256" key="1">
    <source>
        <dbReference type="ARBA" id="ARBA00022741"/>
    </source>
</evidence>
<evidence type="ECO:0000256" key="3">
    <source>
        <dbReference type="PROSITE-ProRule" id="PRU01052"/>
    </source>
</evidence>
<dbReference type="InterPro" id="IPR030386">
    <property type="entry name" value="G_GB1_RHD3_dom"/>
</dbReference>
<dbReference type="GO" id="GO:0005525">
    <property type="term" value="F:GTP binding"/>
    <property type="evidence" value="ECO:0007669"/>
    <property type="project" value="UniProtKB-KW"/>
</dbReference>
<dbReference type="PROSITE" id="PS51715">
    <property type="entry name" value="G_GB1_RHD3"/>
    <property type="match status" value="1"/>
</dbReference>
<accession>C5LEB5</accession>
<feature type="domain" description="GB1/RHD3-type G" evidence="4">
    <location>
        <begin position="50"/>
        <end position="96"/>
    </location>
</feature>
<name>C5LEB5_PERM5</name>
<keyword evidence="1" id="KW-0547">Nucleotide-binding</keyword>
<organism evidence="6">
    <name type="scientific">Perkinsus marinus (strain ATCC 50983 / TXsc)</name>
    <dbReference type="NCBI Taxonomy" id="423536"/>
    <lineage>
        <taxon>Eukaryota</taxon>
        <taxon>Sar</taxon>
        <taxon>Alveolata</taxon>
        <taxon>Perkinsozoa</taxon>
        <taxon>Perkinsea</taxon>
        <taxon>Perkinsida</taxon>
        <taxon>Perkinsidae</taxon>
        <taxon>Perkinsus</taxon>
    </lineage>
</organism>
<sequence>MTPTSDTKEAVDVVNGRPLQLVTIKMADNEVRVNDEAMEELTKNLVATGCDNISVVSIMGAYRTGKSFMLDLFLRYLRYTDGKEDSDYPLGEVVVA</sequence>
<dbReference type="GO" id="GO:0003924">
    <property type="term" value="F:GTPase activity"/>
    <property type="evidence" value="ECO:0007669"/>
    <property type="project" value="InterPro"/>
</dbReference>
<protein>
    <recommendedName>
        <fullName evidence="4">GB1/RHD3-type G domain-containing protein</fullName>
    </recommendedName>
</protein>
<evidence type="ECO:0000259" key="4">
    <source>
        <dbReference type="PROSITE" id="PS51715"/>
    </source>
</evidence>
<evidence type="ECO:0000313" key="5">
    <source>
        <dbReference type="EMBL" id="EER04928.1"/>
    </source>
</evidence>
<dbReference type="EMBL" id="GG681215">
    <property type="protein sequence ID" value="EER04928.1"/>
    <property type="molecule type" value="Genomic_DNA"/>
</dbReference>
<proteinExistence type="inferred from homology"/>
<dbReference type="Pfam" id="PF02263">
    <property type="entry name" value="GBP"/>
    <property type="match status" value="1"/>
</dbReference>
<dbReference type="OrthoDB" id="7788754at2759"/>
<evidence type="ECO:0000313" key="6">
    <source>
        <dbReference type="Proteomes" id="UP000007800"/>
    </source>
</evidence>
<keyword evidence="2" id="KW-0342">GTP-binding</keyword>
<dbReference type="InParanoid" id="C5LEB5"/>
<dbReference type="InterPro" id="IPR015894">
    <property type="entry name" value="Guanylate-bd_N"/>
</dbReference>
<dbReference type="AlphaFoldDB" id="C5LEB5"/>
<keyword evidence="6" id="KW-1185">Reference proteome</keyword>
<dbReference type="GeneID" id="9050433"/>
<dbReference type="Proteomes" id="UP000007800">
    <property type="component" value="Unassembled WGS sequence"/>
</dbReference>
<dbReference type="RefSeq" id="XP_002773112.1">
    <property type="nucleotide sequence ID" value="XM_002773066.1"/>
</dbReference>